<dbReference type="GO" id="GO:0005829">
    <property type="term" value="C:cytosol"/>
    <property type="evidence" value="ECO:0007669"/>
    <property type="project" value="TreeGrafter"/>
</dbReference>
<comment type="caution">
    <text evidence="10">The sequence shown here is derived from an EMBL/GenBank/DDBJ whole genome shotgun (WGS) entry which is preliminary data.</text>
</comment>
<sequence>AAALEAGESQSLPRAKFDACREANAVISCGIGDARYGLELERGLLTLRHKLRYFLLLYNPAHLKLKKIEELDLKFARELTGGVYYSDRYEASDGEGGTAIDTTRYTKSQIPRLACVAGSYTMQFHAEAAYVITNLILWRLTVTDVFENEFPAVTLYHILVDTAAMFLSSNPTSLNGIKLTENLFGNILSDQL</sequence>
<evidence type="ECO:0000256" key="3">
    <source>
        <dbReference type="ARBA" id="ARBA00022605"/>
    </source>
</evidence>
<keyword evidence="4" id="KW-0479">Metal-binding</keyword>
<evidence type="ECO:0000256" key="2">
    <source>
        <dbReference type="ARBA" id="ARBA00022430"/>
    </source>
</evidence>
<evidence type="ECO:0000256" key="8">
    <source>
        <dbReference type="ARBA" id="ARBA00023304"/>
    </source>
</evidence>
<evidence type="ECO:0000313" key="10">
    <source>
        <dbReference type="EMBL" id="CAH0052319.1"/>
    </source>
</evidence>
<keyword evidence="11" id="KW-1185">Reference proteome</keyword>
<organism evidence="10 11">
    <name type="scientific">Clonostachys solani</name>
    <dbReference type="NCBI Taxonomy" id="160281"/>
    <lineage>
        <taxon>Eukaryota</taxon>
        <taxon>Fungi</taxon>
        <taxon>Dikarya</taxon>
        <taxon>Ascomycota</taxon>
        <taxon>Pezizomycotina</taxon>
        <taxon>Sordariomycetes</taxon>
        <taxon>Hypocreomycetidae</taxon>
        <taxon>Hypocreales</taxon>
        <taxon>Bionectriaceae</taxon>
        <taxon>Clonostachys</taxon>
    </lineage>
</organism>
<dbReference type="Pfam" id="PF00180">
    <property type="entry name" value="Iso_dh"/>
    <property type="match status" value="1"/>
</dbReference>
<dbReference type="GO" id="GO:0009098">
    <property type="term" value="P:L-leucine biosynthetic process"/>
    <property type="evidence" value="ECO:0007669"/>
    <property type="project" value="UniProtKB-KW"/>
</dbReference>
<evidence type="ECO:0000256" key="7">
    <source>
        <dbReference type="ARBA" id="ARBA00023027"/>
    </source>
</evidence>
<feature type="non-terminal residue" evidence="10">
    <location>
        <position position="1"/>
    </location>
</feature>
<keyword evidence="8" id="KW-0100">Branched-chain amino acid biosynthesis</keyword>
<name>A0A9N9ZBP3_9HYPO</name>
<dbReference type="OrthoDB" id="419183at2759"/>
<gene>
    <name evidence="10" type="ORF">CSOL1703_00015439</name>
</gene>
<evidence type="ECO:0000313" key="11">
    <source>
        <dbReference type="Proteomes" id="UP000775872"/>
    </source>
</evidence>
<dbReference type="GO" id="GO:0046872">
    <property type="term" value="F:metal ion binding"/>
    <property type="evidence" value="ECO:0007669"/>
    <property type="project" value="UniProtKB-KW"/>
</dbReference>
<dbReference type="EMBL" id="CABFOC020000044">
    <property type="protein sequence ID" value="CAH0052319.1"/>
    <property type="molecule type" value="Genomic_DNA"/>
</dbReference>
<dbReference type="InterPro" id="IPR024084">
    <property type="entry name" value="IsoPropMal-DH-like_dom"/>
</dbReference>
<dbReference type="AlphaFoldDB" id="A0A9N9ZBP3"/>
<keyword evidence="2" id="KW-0432">Leucine biosynthesis</keyword>
<evidence type="ECO:0000259" key="9">
    <source>
        <dbReference type="Pfam" id="PF00180"/>
    </source>
</evidence>
<reference evidence="10" key="1">
    <citation type="submission" date="2021-10" db="EMBL/GenBank/DDBJ databases">
        <authorList>
            <person name="Piombo E."/>
        </authorList>
    </citation>
    <scope>NUCLEOTIDE SEQUENCE</scope>
</reference>
<evidence type="ECO:0000256" key="1">
    <source>
        <dbReference type="ARBA" id="ARBA00007769"/>
    </source>
</evidence>
<evidence type="ECO:0000256" key="5">
    <source>
        <dbReference type="ARBA" id="ARBA00022842"/>
    </source>
</evidence>
<evidence type="ECO:0000256" key="4">
    <source>
        <dbReference type="ARBA" id="ARBA00022723"/>
    </source>
</evidence>
<keyword evidence="6" id="KW-0560">Oxidoreductase</keyword>
<dbReference type="InterPro" id="IPR004429">
    <property type="entry name" value="Isopropylmalate_DH"/>
</dbReference>
<keyword evidence="7" id="KW-0520">NAD</keyword>
<keyword evidence="3" id="KW-0028">Amino-acid biosynthesis</keyword>
<protein>
    <recommendedName>
        <fullName evidence="9">Isopropylmalate dehydrogenase-like domain-containing protein</fullName>
    </recommendedName>
</protein>
<dbReference type="PANTHER" id="PTHR42979">
    <property type="entry name" value="3-ISOPROPYLMALATE DEHYDROGENASE"/>
    <property type="match status" value="1"/>
</dbReference>
<comment type="similarity">
    <text evidence="1">Belongs to the isocitrate and isopropylmalate dehydrogenases family.</text>
</comment>
<dbReference type="PANTHER" id="PTHR42979:SF1">
    <property type="entry name" value="3-ISOPROPYLMALATE DEHYDROGENASE"/>
    <property type="match status" value="1"/>
</dbReference>
<keyword evidence="5" id="KW-0460">Magnesium</keyword>
<dbReference type="SUPFAM" id="SSF53659">
    <property type="entry name" value="Isocitrate/Isopropylmalate dehydrogenase-like"/>
    <property type="match status" value="1"/>
</dbReference>
<feature type="domain" description="Isopropylmalate dehydrogenase-like" evidence="9">
    <location>
        <begin position="8"/>
        <end position="191"/>
    </location>
</feature>
<evidence type="ECO:0000256" key="6">
    <source>
        <dbReference type="ARBA" id="ARBA00023002"/>
    </source>
</evidence>
<dbReference type="GO" id="GO:0003862">
    <property type="term" value="F:3-isopropylmalate dehydrogenase activity"/>
    <property type="evidence" value="ECO:0007669"/>
    <property type="project" value="InterPro"/>
</dbReference>
<feature type="non-terminal residue" evidence="10">
    <location>
        <position position="192"/>
    </location>
</feature>
<dbReference type="Proteomes" id="UP000775872">
    <property type="component" value="Unassembled WGS sequence"/>
</dbReference>
<dbReference type="Gene3D" id="3.40.718.10">
    <property type="entry name" value="Isopropylmalate Dehydrogenase"/>
    <property type="match status" value="1"/>
</dbReference>
<accession>A0A9N9ZBP3</accession>
<proteinExistence type="inferred from homology"/>